<dbReference type="AlphaFoldDB" id="A0A1I8ANJ7"/>
<protein>
    <submittedName>
        <fullName evidence="2">PX domain-containing protein</fullName>
    </submittedName>
</protein>
<reference evidence="2" key="1">
    <citation type="submission" date="2016-11" db="UniProtKB">
        <authorList>
            <consortium name="WormBaseParasite"/>
        </authorList>
    </citation>
    <scope>IDENTIFICATION</scope>
</reference>
<dbReference type="Proteomes" id="UP000095287">
    <property type="component" value="Unplaced"/>
</dbReference>
<organism evidence="1 2">
    <name type="scientific">Steinernema glaseri</name>
    <dbReference type="NCBI Taxonomy" id="37863"/>
    <lineage>
        <taxon>Eukaryota</taxon>
        <taxon>Metazoa</taxon>
        <taxon>Ecdysozoa</taxon>
        <taxon>Nematoda</taxon>
        <taxon>Chromadorea</taxon>
        <taxon>Rhabditida</taxon>
        <taxon>Tylenchina</taxon>
        <taxon>Panagrolaimomorpha</taxon>
        <taxon>Strongyloidoidea</taxon>
        <taxon>Steinernematidae</taxon>
        <taxon>Steinernema</taxon>
    </lineage>
</organism>
<evidence type="ECO:0000313" key="1">
    <source>
        <dbReference type="Proteomes" id="UP000095287"/>
    </source>
</evidence>
<dbReference type="WBParaSite" id="L893_g7436.t1">
    <property type="protein sequence ID" value="L893_g7436.t1"/>
    <property type="gene ID" value="L893_g7436"/>
</dbReference>
<evidence type="ECO:0000313" key="2">
    <source>
        <dbReference type="WBParaSite" id="L893_g7436.t1"/>
    </source>
</evidence>
<keyword evidence="1" id="KW-1185">Reference proteome</keyword>
<proteinExistence type="predicted"/>
<sequence length="176" mass="21127">MNSLFQLTVKNIVTEKLVIKANMLPWRIFLNFQQYKKILDFHKLYSKLPALPDECFVFDKDLSIDLQQTFERAEKVMDPIGVFAHYIEHRNLEWMKSAWSRLDEEQQTRIRSSEDELMQALAEYLETGVPPPNYRLFALYKEAKTKNANMRIIFWKMCSTELQQVILFVEFYETRQ</sequence>
<accession>A0A1I8ANJ7</accession>
<name>A0A1I8ANJ7_9BILA</name>